<evidence type="ECO:0000313" key="8">
    <source>
        <dbReference type="Proteomes" id="UP000612808"/>
    </source>
</evidence>
<evidence type="ECO:0000256" key="3">
    <source>
        <dbReference type="ARBA" id="ARBA00022989"/>
    </source>
</evidence>
<dbReference type="EMBL" id="BOMB01000024">
    <property type="protein sequence ID" value="GID13515.1"/>
    <property type="molecule type" value="Genomic_DNA"/>
</dbReference>
<organism evidence="7 8">
    <name type="scientific">Actinocatenispora rupis</name>
    <dbReference type="NCBI Taxonomy" id="519421"/>
    <lineage>
        <taxon>Bacteria</taxon>
        <taxon>Bacillati</taxon>
        <taxon>Actinomycetota</taxon>
        <taxon>Actinomycetes</taxon>
        <taxon>Micromonosporales</taxon>
        <taxon>Micromonosporaceae</taxon>
        <taxon>Actinocatenispora</taxon>
    </lineage>
</organism>
<dbReference type="Proteomes" id="UP000612808">
    <property type="component" value="Unassembled WGS sequence"/>
</dbReference>
<keyword evidence="4 5" id="KW-0472">Membrane</keyword>
<dbReference type="RefSeq" id="WP_203660620.1">
    <property type="nucleotide sequence ID" value="NZ_BAAAZM010000011.1"/>
</dbReference>
<feature type="transmembrane region" description="Helical" evidence="5">
    <location>
        <begin position="124"/>
        <end position="146"/>
    </location>
</feature>
<evidence type="ECO:0000256" key="2">
    <source>
        <dbReference type="ARBA" id="ARBA00022692"/>
    </source>
</evidence>
<proteinExistence type="predicted"/>
<evidence type="ECO:0000256" key="4">
    <source>
        <dbReference type="ARBA" id="ARBA00023136"/>
    </source>
</evidence>
<dbReference type="InterPro" id="IPR010432">
    <property type="entry name" value="RDD"/>
</dbReference>
<accession>A0A8J3J2R4</accession>
<evidence type="ECO:0000259" key="6">
    <source>
        <dbReference type="Pfam" id="PF06271"/>
    </source>
</evidence>
<gene>
    <name evidence="7" type="ORF">Aru02nite_44040</name>
</gene>
<feature type="domain" description="RDD" evidence="6">
    <location>
        <begin position="3"/>
        <end position="158"/>
    </location>
</feature>
<evidence type="ECO:0000256" key="1">
    <source>
        <dbReference type="ARBA" id="ARBA00004141"/>
    </source>
</evidence>
<keyword evidence="3 5" id="KW-1133">Transmembrane helix</keyword>
<dbReference type="Pfam" id="PF06271">
    <property type="entry name" value="RDD"/>
    <property type="match status" value="1"/>
</dbReference>
<evidence type="ECO:0000256" key="5">
    <source>
        <dbReference type="SAM" id="Phobius"/>
    </source>
</evidence>
<comment type="caution">
    <text evidence="7">The sequence shown here is derived from an EMBL/GenBank/DDBJ whole genome shotgun (WGS) entry which is preliminary data.</text>
</comment>
<comment type="subcellular location">
    <subcellularLocation>
        <location evidence="1">Membrane</location>
        <topology evidence="1">Multi-pass membrane protein</topology>
    </subcellularLocation>
</comment>
<dbReference type="AlphaFoldDB" id="A0A8J3J2R4"/>
<sequence length="180" mass="19142">MKRRLLAALLDYCVMLGWLAVLAAVFVPLSLAGVRLWGGRADLVAFAASVLPVWLYLTVTESRAGATWGKRRAGLHVVGPGGRRAGAARIAVRNAVKLAPWQLAHLGVVPLLTNGGADTLVSPALAWLPLSATYALVGLTVVVTLVRRDRAALHDLVTGTRVVPSRPRVRHDDPQLAPTT</sequence>
<keyword evidence="2 5" id="KW-0812">Transmembrane</keyword>
<keyword evidence="8" id="KW-1185">Reference proteome</keyword>
<evidence type="ECO:0000313" key="7">
    <source>
        <dbReference type="EMBL" id="GID13515.1"/>
    </source>
</evidence>
<reference evidence="7" key="1">
    <citation type="submission" date="2021-01" db="EMBL/GenBank/DDBJ databases">
        <title>Whole genome shotgun sequence of Actinocatenispora rupis NBRC 107355.</title>
        <authorList>
            <person name="Komaki H."/>
            <person name="Tamura T."/>
        </authorList>
    </citation>
    <scope>NUCLEOTIDE SEQUENCE</scope>
    <source>
        <strain evidence="7">NBRC 107355</strain>
    </source>
</reference>
<name>A0A8J3J2R4_9ACTN</name>
<dbReference type="GO" id="GO:0016020">
    <property type="term" value="C:membrane"/>
    <property type="evidence" value="ECO:0007669"/>
    <property type="project" value="UniProtKB-SubCell"/>
</dbReference>
<feature type="transmembrane region" description="Helical" evidence="5">
    <location>
        <begin position="6"/>
        <end position="29"/>
    </location>
</feature>
<protein>
    <recommendedName>
        <fullName evidence="6">RDD domain-containing protein</fullName>
    </recommendedName>
</protein>